<keyword evidence="2" id="KW-1185">Reference proteome</keyword>
<accession>A0A7R8XJH6</accession>
<evidence type="ECO:0000313" key="2">
    <source>
        <dbReference type="Proteomes" id="UP000677054"/>
    </source>
</evidence>
<dbReference type="EMBL" id="LR901426">
    <property type="protein sequence ID" value="CAD7248578.1"/>
    <property type="molecule type" value="Genomic_DNA"/>
</dbReference>
<organism evidence="1">
    <name type="scientific">Darwinula stevensoni</name>
    <dbReference type="NCBI Taxonomy" id="69355"/>
    <lineage>
        <taxon>Eukaryota</taxon>
        <taxon>Metazoa</taxon>
        <taxon>Ecdysozoa</taxon>
        <taxon>Arthropoda</taxon>
        <taxon>Crustacea</taxon>
        <taxon>Oligostraca</taxon>
        <taxon>Ostracoda</taxon>
        <taxon>Podocopa</taxon>
        <taxon>Podocopida</taxon>
        <taxon>Darwinulocopina</taxon>
        <taxon>Darwinuloidea</taxon>
        <taxon>Darwinulidae</taxon>
        <taxon>Darwinula</taxon>
    </lineage>
</organism>
<proteinExistence type="predicted"/>
<gene>
    <name evidence="1" type="ORF">DSTB1V02_LOCUS8389</name>
</gene>
<dbReference type="EMBL" id="CAJPEV010001909">
    <property type="protein sequence ID" value="CAG0894839.1"/>
    <property type="molecule type" value="Genomic_DNA"/>
</dbReference>
<dbReference type="AlphaFoldDB" id="A0A7R8XJH6"/>
<evidence type="ECO:0000313" key="1">
    <source>
        <dbReference type="EMBL" id="CAD7248578.1"/>
    </source>
</evidence>
<name>A0A7R8XJH6_9CRUS</name>
<protein>
    <submittedName>
        <fullName evidence="1">Uncharacterized protein</fullName>
    </submittedName>
</protein>
<dbReference type="Proteomes" id="UP000677054">
    <property type="component" value="Unassembled WGS sequence"/>
</dbReference>
<sequence length="112" mass="12818">MEAVMGWLHDVRSAILDDKERTLEVDKFIRQLIDFGLMTHTEEMDNGEKSGTKAKIYHIFSILFTKDPEDTESKLRKVLKATNGESYINEADRKRAALGTNDKVQTTQESIN</sequence>
<reference evidence="1" key="1">
    <citation type="submission" date="2020-11" db="EMBL/GenBank/DDBJ databases">
        <authorList>
            <person name="Tran Van P."/>
        </authorList>
    </citation>
    <scope>NUCLEOTIDE SEQUENCE</scope>
</reference>